<name>A0A060SR35_PYCCI</name>
<reference evidence="3" key="1">
    <citation type="submission" date="2014-01" db="EMBL/GenBank/DDBJ databases">
        <title>The genome of the white-rot fungus Pycnoporus cinnabarinus: a basidiomycete model with a versatile arsenal for lignocellulosic biomass breakdown.</title>
        <authorList>
            <person name="Levasseur A."/>
            <person name="Lomascolo A."/>
            <person name="Ruiz-Duenas F.J."/>
            <person name="Uzan E."/>
            <person name="Piumi F."/>
            <person name="Kues U."/>
            <person name="Ram A.F.J."/>
            <person name="Murat C."/>
            <person name="Haon M."/>
            <person name="Benoit I."/>
            <person name="Arfi Y."/>
            <person name="Chevret D."/>
            <person name="Drula E."/>
            <person name="Kwon M.J."/>
            <person name="Gouret P."/>
            <person name="Lesage-Meessen L."/>
            <person name="Lombard V."/>
            <person name="Mariette J."/>
            <person name="Noirot C."/>
            <person name="Park J."/>
            <person name="Patyshakuliyeva A."/>
            <person name="Wieneger R.A.B."/>
            <person name="Wosten H.A.B."/>
            <person name="Martin F."/>
            <person name="Coutinho P.M."/>
            <person name="de Vries R."/>
            <person name="Martinez A.T."/>
            <person name="Klopp C."/>
            <person name="Pontarotti P."/>
            <person name="Henrissat B."/>
            <person name="Record E."/>
        </authorList>
    </citation>
    <scope>NUCLEOTIDE SEQUENCE [LARGE SCALE GENOMIC DNA]</scope>
    <source>
        <strain evidence="3">BRFM137</strain>
    </source>
</reference>
<comment type="caution">
    <text evidence="3">The sequence shown here is derived from an EMBL/GenBank/DDBJ whole genome shotgun (WGS) entry which is preliminary data.</text>
</comment>
<evidence type="ECO:0000313" key="4">
    <source>
        <dbReference type="Proteomes" id="UP000029665"/>
    </source>
</evidence>
<accession>A0A060SR35</accession>
<proteinExistence type="predicted"/>
<keyword evidence="1" id="KW-0175">Coiled coil</keyword>
<dbReference type="Proteomes" id="UP000029665">
    <property type="component" value="Unassembled WGS sequence"/>
</dbReference>
<evidence type="ECO:0000256" key="2">
    <source>
        <dbReference type="SAM" id="MobiDB-lite"/>
    </source>
</evidence>
<feature type="compositionally biased region" description="Basic and acidic residues" evidence="2">
    <location>
        <begin position="99"/>
        <end position="109"/>
    </location>
</feature>
<feature type="coiled-coil region" evidence="1">
    <location>
        <begin position="214"/>
        <end position="241"/>
    </location>
</feature>
<dbReference type="EMBL" id="CCBP010000392">
    <property type="protein sequence ID" value="CDO76636.1"/>
    <property type="molecule type" value="Genomic_DNA"/>
</dbReference>
<sequence>MCSYAVSPVGYPPYPAQNYLPAHYDDQVVLGPSVQVHEPRPQLHVSTDYIASCQPSGDYLVREFFTPSPTSSSLSDHAPSSQGAPVAIVARKRSTTSLARKEERTRRASEMSPTDDGIILRGAVTHPYARLYNRKQSAGKRRKMWNHALEKMLFTPQEISTMGAPHRRTIYTASLEAHVDRLHEQLLGLSLFPVPFEKLEPYRGLNSKTAKSMVSGLHHDAAELKLKIRELERANRDLEDRLNSPSLTGSYRVCL</sequence>
<keyword evidence="4" id="KW-1185">Reference proteome</keyword>
<dbReference type="OrthoDB" id="3245901at2759"/>
<evidence type="ECO:0000313" key="3">
    <source>
        <dbReference type="EMBL" id="CDO76636.1"/>
    </source>
</evidence>
<organism evidence="3 4">
    <name type="scientific">Pycnoporus cinnabarinus</name>
    <name type="common">Cinnabar-red polypore</name>
    <name type="synonym">Trametes cinnabarina</name>
    <dbReference type="NCBI Taxonomy" id="5643"/>
    <lineage>
        <taxon>Eukaryota</taxon>
        <taxon>Fungi</taxon>
        <taxon>Dikarya</taxon>
        <taxon>Basidiomycota</taxon>
        <taxon>Agaricomycotina</taxon>
        <taxon>Agaricomycetes</taxon>
        <taxon>Polyporales</taxon>
        <taxon>Polyporaceae</taxon>
        <taxon>Trametes</taxon>
    </lineage>
</organism>
<evidence type="ECO:0000256" key="1">
    <source>
        <dbReference type="SAM" id="Coils"/>
    </source>
</evidence>
<protein>
    <submittedName>
        <fullName evidence="3">Uncharacterized protein</fullName>
    </submittedName>
</protein>
<feature type="compositionally biased region" description="Low complexity" evidence="2">
    <location>
        <begin position="70"/>
        <end position="81"/>
    </location>
</feature>
<dbReference type="AlphaFoldDB" id="A0A060SR35"/>
<feature type="region of interest" description="Disordered" evidence="2">
    <location>
        <begin position="70"/>
        <end position="113"/>
    </location>
</feature>
<gene>
    <name evidence="3" type="ORF">BN946_scf184868.g50</name>
</gene>
<dbReference type="HOGENOM" id="CLU_1090469_0_0_1"/>
<dbReference type="STRING" id="5643.A0A060SR35"/>